<dbReference type="OrthoDB" id="9780939at2"/>
<accession>A0A5R9DTB0</accession>
<evidence type="ECO:0000313" key="4">
    <source>
        <dbReference type="EMBL" id="TLQ38882.1"/>
    </source>
</evidence>
<dbReference type="RefSeq" id="WP_138405490.1">
    <property type="nucleotide sequence ID" value="NZ_VBSP01000065.1"/>
</dbReference>
<organism evidence="4 5">
    <name type="scientific">Ruoffia tabacinasalis</name>
    <dbReference type="NCBI Taxonomy" id="87458"/>
    <lineage>
        <taxon>Bacteria</taxon>
        <taxon>Bacillati</taxon>
        <taxon>Bacillota</taxon>
        <taxon>Bacilli</taxon>
        <taxon>Lactobacillales</taxon>
        <taxon>Aerococcaceae</taxon>
        <taxon>Ruoffia</taxon>
    </lineage>
</organism>
<comment type="caution">
    <text evidence="4">The sequence shown here is derived from an EMBL/GenBank/DDBJ whole genome shotgun (WGS) entry which is preliminary data.</text>
</comment>
<gene>
    <name evidence="4" type="ORF">FEZ33_11335</name>
</gene>
<protein>
    <submittedName>
        <fullName evidence="4">TetR/AcrR family transcriptional regulator</fullName>
    </submittedName>
</protein>
<dbReference type="SUPFAM" id="SSF46689">
    <property type="entry name" value="Homeodomain-like"/>
    <property type="match status" value="1"/>
</dbReference>
<evidence type="ECO:0000313" key="5">
    <source>
        <dbReference type="Proteomes" id="UP000306420"/>
    </source>
</evidence>
<dbReference type="GO" id="GO:0006355">
    <property type="term" value="P:regulation of DNA-templated transcription"/>
    <property type="evidence" value="ECO:0007669"/>
    <property type="project" value="UniProtKB-ARBA"/>
</dbReference>
<dbReference type="PANTHER" id="PTHR30328">
    <property type="entry name" value="TRANSCRIPTIONAL REPRESSOR"/>
    <property type="match status" value="1"/>
</dbReference>
<dbReference type="PROSITE" id="PS50977">
    <property type="entry name" value="HTH_TETR_2"/>
    <property type="match status" value="1"/>
</dbReference>
<evidence type="ECO:0000256" key="2">
    <source>
        <dbReference type="PROSITE-ProRule" id="PRU00335"/>
    </source>
</evidence>
<evidence type="ECO:0000259" key="3">
    <source>
        <dbReference type="PROSITE" id="PS50977"/>
    </source>
</evidence>
<dbReference type="InterPro" id="IPR050109">
    <property type="entry name" value="HTH-type_TetR-like_transc_reg"/>
</dbReference>
<dbReference type="Gene3D" id="1.10.357.10">
    <property type="entry name" value="Tetracycline Repressor, domain 2"/>
    <property type="match status" value="1"/>
</dbReference>
<dbReference type="Pfam" id="PF00440">
    <property type="entry name" value="TetR_N"/>
    <property type="match status" value="1"/>
</dbReference>
<dbReference type="AlphaFoldDB" id="A0A5R9DTB0"/>
<dbReference type="PANTHER" id="PTHR30328:SF54">
    <property type="entry name" value="HTH-TYPE TRANSCRIPTIONAL REPRESSOR SCO4008"/>
    <property type="match status" value="1"/>
</dbReference>
<dbReference type="Proteomes" id="UP000306420">
    <property type="component" value="Unassembled WGS sequence"/>
</dbReference>
<feature type="domain" description="HTH tetR-type" evidence="3">
    <location>
        <begin position="11"/>
        <end position="71"/>
    </location>
</feature>
<proteinExistence type="predicted"/>
<dbReference type="InterPro" id="IPR009057">
    <property type="entry name" value="Homeodomain-like_sf"/>
</dbReference>
<evidence type="ECO:0000256" key="1">
    <source>
        <dbReference type="ARBA" id="ARBA00023125"/>
    </source>
</evidence>
<sequence length="155" mass="18371">MTRLNRTKQSNLKNQQIIQSAITEFGLHRYSEASLNVISKESNFSKGIIYHYFKNKHNLYLACVAECFESFITFLNEESVSFENIEVATKKYFSLRQQFFDRKSKFSNIFANAVFHPPLHLKKEIRALKTKLDQFNYDFYESIHQTVDLKDLCDF</sequence>
<reference evidence="4 5" key="1">
    <citation type="submission" date="2019-05" db="EMBL/GenBank/DDBJ databases">
        <title>The metagenome of a microbial culture collection derived from dairy environment covers the genomic content of the human microbiome.</title>
        <authorList>
            <person name="Roder T."/>
            <person name="Wuthrich D."/>
            <person name="Sattari Z."/>
            <person name="Von Ah U."/>
            <person name="Bar C."/>
            <person name="Ronchi F."/>
            <person name="Macpherson A.J."/>
            <person name="Ganal-Vonarburg S.C."/>
            <person name="Bruggmann R."/>
            <person name="Vergeres G."/>
        </authorList>
    </citation>
    <scope>NUCLEOTIDE SEQUENCE [LARGE SCALE GENOMIC DNA]</scope>
    <source>
        <strain evidence="4 5">FAM 24227</strain>
    </source>
</reference>
<dbReference type="InterPro" id="IPR001647">
    <property type="entry name" value="HTH_TetR"/>
</dbReference>
<feature type="DNA-binding region" description="H-T-H motif" evidence="2">
    <location>
        <begin position="34"/>
        <end position="53"/>
    </location>
</feature>
<dbReference type="EMBL" id="VBSP01000065">
    <property type="protein sequence ID" value="TLQ38882.1"/>
    <property type="molecule type" value="Genomic_DNA"/>
</dbReference>
<dbReference type="GO" id="GO:0003677">
    <property type="term" value="F:DNA binding"/>
    <property type="evidence" value="ECO:0007669"/>
    <property type="project" value="UniProtKB-UniRule"/>
</dbReference>
<name>A0A5R9DTB0_9LACT</name>
<keyword evidence="1 2" id="KW-0238">DNA-binding</keyword>